<evidence type="ECO:0000313" key="2">
    <source>
        <dbReference type="Proteomes" id="UP001159364"/>
    </source>
</evidence>
<organism evidence="1 2">
    <name type="scientific">Erythroxylum novogranatense</name>
    <dbReference type="NCBI Taxonomy" id="1862640"/>
    <lineage>
        <taxon>Eukaryota</taxon>
        <taxon>Viridiplantae</taxon>
        <taxon>Streptophyta</taxon>
        <taxon>Embryophyta</taxon>
        <taxon>Tracheophyta</taxon>
        <taxon>Spermatophyta</taxon>
        <taxon>Magnoliopsida</taxon>
        <taxon>eudicotyledons</taxon>
        <taxon>Gunneridae</taxon>
        <taxon>Pentapetalae</taxon>
        <taxon>rosids</taxon>
        <taxon>fabids</taxon>
        <taxon>Malpighiales</taxon>
        <taxon>Erythroxylaceae</taxon>
        <taxon>Erythroxylum</taxon>
    </lineage>
</organism>
<keyword evidence="2" id="KW-1185">Reference proteome</keyword>
<comment type="caution">
    <text evidence="1">The sequence shown here is derived from an EMBL/GenBank/DDBJ whole genome shotgun (WGS) entry which is preliminary data.</text>
</comment>
<dbReference type="AlphaFoldDB" id="A0AAV8TCH5"/>
<sequence>MEFGREMKNEREANRDGSRGQLSSLLFFAKSHPLYLVSPNLTPYIFPKISLRLASETWQPHEEGVREICGLLEHQISPSSYSDKSQIWRSSSDAILSFKIGLLRL</sequence>
<protein>
    <submittedName>
        <fullName evidence="1">Uncharacterized protein</fullName>
    </submittedName>
</protein>
<accession>A0AAV8TCH5</accession>
<gene>
    <name evidence="1" type="ORF">K2173_003166</name>
</gene>
<proteinExistence type="predicted"/>
<evidence type="ECO:0000313" key="1">
    <source>
        <dbReference type="EMBL" id="KAJ8763694.1"/>
    </source>
</evidence>
<dbReference type="Proteomes" id="UP001159364">
    <property type="component" value="Linkage Group LG05"/>
</dbReference>
<reference evidence="1 2" key="1">
    <citation type="submission" date="2021-09" db="EMBL/GenBank/DDBJ databases">
        <title>Genomic insights and catalytic innovation underlie evolution of tropane alkaloids biosynthesis.</title>
        <authorList>
            <person name="Wang Y.-J."/>
            <person name="Tian T."/>
            <person name="Huang J.-P."/>
            <person name="Huang S.-X."/>
        </authorList>
    </citation>
    <scope>NUCLEOTIDE SEQUENCE [LARGE SCALE GENOMIC DNA]</scope>
    <source>
        <strain evidence="1">KIB-2018</strain>
        <tissue evidence="1">Leaf</tissue>
    </source>
</reference>
<name>A0AAV8TCH5_9ROSI</name>
<dbReference type="EMBL" id="JAIWQS010000005">
    <property type="protein sequence ID" value="KAJ8763694.1"/>
    <property type="molecule type" value="Genomic_DNA"/>
</dbReference>